<comment type="caution">
    <text evidence="6">The sequence shown here is derived from an EMBL/GenBank/DDBJ whole genome shotgun (WGS) entry which is preliminary data.</text>
</comment>
<dbReference type="PANTHER" id="PTHR46115">
    <property type="entry name" value="THIOREDOXIN-LIKE PROTEIN 1"/>
    <property type="match status" value="1"/>
</dbReference>
<evidence type="ECO:0000256" key="1">
    <source>
        <dbReference type="ARBA" id="ARBA00022982"/>
    </source>
</evidence>
<dbReference type="EMBL" id="JAZDWU010000010">
    <property type="protein sequence ID" value="KAK9989453.1"/>
    <property type="molecule type" value="Genomic_DNA"/>
</dbReference>
<dbReference type="Proteomes" id="UP001459277">
    <property type="component" value="Unassembled WGS sequence"/>
</dbReference>
<protein>
    <recommendedName>
        <fullName evidence="5">Thioredoxin domain-containing protein</fullName>
    </recommendedName>
</protein>
<dbReference type="PROSITE" id="PS51352">
    <property type="entry name" value="THIOREDOXIN_2"/>
    <property type="match status" value="1"/>
</dbReference>
<proteinExistence type="predicted"/>
<dbReference type="InterPro" id="IPR013766">
    <property type="entry name" value="Thioredoxin_domain"/>
</dbReference>
<evidence type="ECO:0000256" key="3">
    <source>
        <dbReference type="ARBA" id="ARBA00023284"/>
    </source>
</evidence>
<dbReference type="SUPFAM" id="SSF52833">
    <property type="entry name" value="Thioredoxin-like"/>
    <property type="match status" value="1"/>
</dbReference>
<evidence type="ECO:0000313" key="7">
    <source>
        <dbReference type="Proteomes" id="UP001459277"/>
    </source>
</evidence>
<accession>A0AAW2BUW3</accession>
<dbReference type="CDD" id="cd02947">
    <property type="entry name" value="TRX_family"/>
    <property type="match status" value="1"/>
</dbReference>
<keyword evidence="1" id="KW-0249">Electron transport</keyword>
<dbReference type="InterPro" id="IPR036249">
    <property type="entry name" value="Thioredoxin-like_sf"/>
</dbReference>
<keyword evidence="7" id="KW-1185">Reference proteome</keyword>
<sequence length="199" mass="21721">MARNSIMSSHRQVLRQIIGSNSRTFQTLIPSSPTPTPTPIPTSSIFSPVPPKPFPSGSSILSGSSRVHFSDLPFFQSRSLSSPSGPSNIVLINSENDFNSSLSKAQDDSVPAIFYFTAVWCGPCRFIGPIIGELSEKYPHVTTYKIDIDQEGLQSILSKLNITSVPTLHFFQNGKKAAEVIGADVARLTNTMEKLYKTD</sequence>
<keyword evidence="1" id="KW-0813">Transport</keyword>
<keyword evidence="2" id="KW-1015">Disulfide bond</keyword>
<evidence type="ECO:0000256" key="2">
    <source>
        <dbReference type="ARBA" id="ARBA00023157"/>
    </source>
</evidence>
<feature type="region of interest" description="Disordered" evidence="4">
    <location>
        <begin position="25"/>
        <end position="48"/>
    </location>
</feature>
<evidence type="ECO:0000256" key="4">
    <source>
        <dbReference type="SAM" id="MobiDB-lite"/>
    </source>
</evidence>
<organism evidence="6 7">
    <name type="scientific">Lithocarpus litseifolius</name>
    <dbReference type="NCBI Taxonomy" id="425828"/>
    <lineage>
        <taxon>Eukaryota</taxon>
        <taxon>Viridiplantae</taxon>
        <taxon>Streptophyta</taxon>
        <taxon>Embryophyta</taxon>
        <taxon>Tracheophyta</taxon>
        <taxon>Spermatophyta</taxon>
        <taxon>Magnoliopsida</taxon>
        <taxon>eudicotyledons</taxon>
        <taxon>Gunneridae</taxon>
        <taxon>Pentapetalae</taxon>
        <taxon>rosids</taxon>
        <taxon>fabids</taxon>
        <taxon>Fagales</taxon>
        <taxon>Fagaceae</taxon>
        <taxon>Lithocarpus</taxon>
    </lineage>
</organism>
<evidence type="ECO:0000259" key="5">
    <source>
        <dbReference type="PROSITE" id="PS51352"/>
    </source>
</evidence>
<keyword evidence="3" id="KW-0676">Redox-active center</keyword>
<evidence type="ECO:0000313" key="6">
    <source>
        <dbReference type="EMBL" id="KAK9989453.1"/>
    </source>
</evidence>
<feature type="domain" description="Thioredoxin" evidence="5">
    <location>
        <begin position="79"/>
        <end position="197"/>
    </location>
</feature>
<dbReference type="Gene3D" id="3.40.30.10">
    <property type="entry name" value="Glutaredoxin"/>
    <property type="match status" value="1"/>
</dbReference>
<name>A0AAW2BUW3_9ROSI</name>
<dbReference type="Pfam" id="PF00085">
    <property type="entry name" value="Thioredoxin"/>
    <property type="match status" value="1"/>
</dbReference>
<reference evidence="6 7" key="1">
    <citation type="submission" date="2024-01" db="EMBL/GenBank/DDBJ databases">
        <title>A telomere-to-telomere, gap-free genome of sweet tea (Lithocarpus litseifolius).</title>
        <authorList>
            <person name="Zhou J."/>
        </authorList>
    </citation>
    <scope>NUCLEOTIDE SEQUENCE [LARGE SCALE GENOMIC DNA]</scope>
    <source>
        <strain evidence="6">Zhou-2022a</strain>
        <tissue evidence="6">Leaf</tissue>
    </source>
</reference>
<gene>
    <name evidence="6" type="ORF">SO802_029692</name>
</gene>
<dbReference type="AlphaFoldDB" id="A0AAW2BUW3"/>
<dbReference type="FunFam" id="3.40.30.10:FF:000245">
    <property type="entry name" value="Thioredoxin"/>
    <property type="match status" value="1"/>
</dbReference>